<dbReference type="Proteomes" id="UP000032545">
    <property type="component" value="Unassembled WGS sequence"/>
</dbReference>
<keyword evidence="3" id="KW-1185">Reference proteome</keyword>
<reference evidence="2 3" key="2">
    <citation type="journal article" date="2016" name="Genome Announc.">
        <title>Permanent Draft Genome Sequences for Two Variants of Frankia sp. Strain CpI1, the First Frankia Strain Isolated from Root Nodules of Comptonia peregrina.</title>
        <authorList>
            <person name="Oshone R."/>
            <person name="Hurst S.G.IV."/>
            <person name="Abebe-Akele F."/>
            <person name="Simpson S."/>
            <person name="Morris K."/>
            <person name="Thomas W.K."/>
            <person name="Tisa L.S."/>
        </authorList>
    </citation>
    <scope>NUCLEOTIDE SEQUENCE [LARGE SCALE GENOMIC DNA]</scope>
    <source>
        <strain evidence="3">CpI1-S</strain>
    </source>
</reference>
<dbReference type="PATRIC" id="fig|1502723.3.peg.3181"/>
<evidence type="ECO:0000313" key="2">
    <source>
        <dbReference type="EMBL" id="KJE21969.1"/>
    </source>
</evidence>
<protein>
    <submittedName>
        <fullName evidence="2">Uncharacterized protein</fullName>
    </submittedName>
</protein>
<name>A0A0D8BDC5_9ACTN</name>
<dbReference type="AlphaFoldDB" id="A0A0D8BDC5"/>
<dbReference type="RefSeq" id="WP_082122015.1">
    <property type="nucleotide sequence ID" value="NZ_JYFN01000029.1"/>
</dbReference>
<proteinExistence type="predicted"/>
<feature type="compositionally biased region" description="Basic and acidic residues" evidence="1">
    <location>
        <begin position="118"/>
        <end position="127"/>
    </location>
</feature>
<reference evidence="3" key="1">
    <citation type="submission" date="2015-02" db="EMBL/GenBank/DDBJ databases">
        <title>Draft Genome of Frankia sp. CpI1-S.</title>
        <authorList>
            <person name="Oshone R.T."/>
            <person name="Ngom M."/>
            <person name="Ghodhbane-Gtari F."/>
            <person name="Gtari M."/>
            <person name="Morris K."/>
            <person name="Thomas K."/>
            <person name="Sen A."/>
            <person name="Tisa L.S."/>
        </authorList>
    </citation>
    <scope>NUCLEOTIDE SEQUENCE [LARGE SCALE GENOMIC DNA]</scope>
    <source>
        <strain evidence="3">CpI1-S</strain>
    </source>
</reference>
<dbReference type="EMBL" id="JYFN01000029">
    <property type="protein sequence ID" value="KJE21969.1"/>
    <property type="molecule type" value="Genomic_DNA"/>
</dbReference>
<feature type="compositionally biased region" description="Gly residues" evidence="1">
    <location>
        <begin position="133"/>
        <end position="146"/>
    </location>
</feature>
<gene>
    <name evidence="2" type="ORF">FF36_03722</name>
</gene>
<organism evidence="2 3">
    <name type="scientific">Frankia torreyi</name>
    <dbReference type="NCBI Taxonomy" id="1856"/>
    <lineage>
        <taxon>Bacteria</taxon>
        <taxon>Bacillati</taxon>
        <taxon>Actinomycetota</taxon>
        <taxon>Actinomycetes</taxon>
        <taxon>Frankiales</taxon>
        <taxon>Frankiaceae</taxon>
        <taxon>Frankia</taxon>
    </lineage>
</organism>
<evidence type="ECO:0000313" key="3">
    <source>
        <dbReference type="Proteomes" id="UP000032545"/>
    </source>
</evidence>
<accession>A0A0D8BDC5</accession>
<comment type="caution">
    <text evidence="2">The sequence shown here is derived from an EMBL/GenBank/DDBJ whole genome shotgun (WGS) entry which is preliminary data.</text>
</comment>
<sequence>MGLPDVSCAHTLVRMGGGGEEGDRTRADRLRAVFLASFLDAAALPPGMCRIRAPDAAAPPSGGRTVHQGKAVWLGAPDAELYRLDDTRWLLPSRRRAGKLARELLGPPITPPLAGATDDPRCARGGDDPAMAGAGGAGPSTGGRGSGQVRLHVVRDTPSAGHVSILQVGPVVARLQAVPGEGSALPDGLAADLGRLVARQISALDGAAVDLRRPAWHPARWRSRPDR</sequence>
<feature type="region of interest" description="Disordered" evidence="1">
    <location>
        <begin position="106"/>
        <end position="147"/>
    </location>
</feature>
<evidence type="ECO:0000256" key="1">
    <source>
        <dbReference type="SAM" id="MobiDB-lite"/>
    </source>
</evidence>
<dbReference type="OrthoDB" id="3217948at2"/>